<evidence type="ECO:0000313" key="2">
    <source>
        <dbReference type="Proteomes" id="UP001627154"/>
    </source>
</evidence>
<reference evidence="1 2" key="1">
    <citation type="journal article" date="2024" name="bioRxiv">
        <title>A reference genome for Trichogramma kaykai: A tiny desert-dwelling parasitoid wasp with competing sex-ratio distorters.</title>
        <authorList>
            <person name="Culotta J."/>
            <person name="Lindsey A.R."/>
        </authorList>
    </citation>
    <scope>NUCLEOTIDE SEQUENCE [LARGE SCALE GENOMIC DNA]</scope>
    <source>
        <strain evidence="1 2">KSX58</strain>
    </source>
</reference>
<protein>
    <submittedName>
        <fullName evidence="1">Uncharacterized protein</fullName>
    </submittedName>
</protein>
<keyword evidence="2" id="KW-1185">Reference proteome</keyword>
<evidence type="ECO:0000313" key="1">
    <source>
        <dbReference type="EMBL" id="KAL3407110.1"/>
    </source>
</evidence>
<dbReference type="EMBL" id="JBJJXI010000018">
    <property type="protein sequence ID" value="KAL3407110.1"/>
    <property type="molecule type" value="Genomic_DNA"/>
</dbReference>
<dbReference type="Proteomes" id="UP001627154">
    <property type="component" value="Unassembled WGS sequence"/>
</dbReference>
<dbReference type="AlphaFoldDB" id="A0ABD2XPK7"/>
<proteinExistence type="predicted"/>
<dbReference type="SUPFAM" id="SSF81901">
    <property type="entry name" value="HCP-like"/>
    <property type="match status" value="1"/>
</dbReference>
<dbReference type="InterPro" id="IPR011990">
    <property type="entry name" value="TPR-like_helical_dom_sf"/>
</dbReference>
<comment type="caution">
    <text evidence="1">The sequence shown here is derived from an EMBL/GenBank/DDBJ whole genome shotgun (WGS) entry which is preliminary data.</text>
</comment>
<dbReference type="Gene3D" id="1.25.40.10">
    <property type="entry name" value="Tetratricopeptide repeat domain"/>
    <property type="match status" value="1"/>
</dbReference>
<accession>A0ABD2XPK7</accession>
<organism evidence="1 2">
    <name type="scientific">Trichogramma kaykai</name>
    <dbReference type="NCBI Taxonomy" id="54128"/>
    <lineage>
        <taxon>Eukaryota</taxon>
        <taxon>Metazoa</taxon>
        <taxon>Ecdysozoa</taxon>
        <taxon>Arthropoda</taxon>
        <taxon>Hexapoda</taxon>
        <taxon>Insecta</taxon>
        <taxon>Pterygota</taxon>
        <taxon>Neoptera</taxon>
        <taxon>Endopterygota</taxon>
        <taxon>Hymenoptera</taxon>
        <taxon>Apocrita</taxon>
        <taxon>Proctotrupomorpha</taxon>
        <taxon>Chalcidoidea</taxon>
        <taxon>Trichogrammatidae</taxon>
        <taxon>Trichogramma</taxon>
    </lineage>
</organism>
<sequence length="474" mass="55889">MDIHKLSLTEHNIECPFTWISDQKYQKNVKDFCEKEFLLTDCEESPITYFIQMNTLAYIRCKQNKFDAAEELINEIDDVWIKICERVSEQNNYSVDVLIHIKNATALCIYKMNGEKNQAKALEIKIKDAKHFNSNIEKGTIFGSKAIALCVFVDKSNDTALQSAKLAIKNSPNCALWHYITAYCLRTERRQKNSCSIVSEQEKQEFLKCYELSPSDHYKICIARMYKECKSKDLKKKSKEMYNNMYEDMLKNPKNSKFTSILALHFIGQRDRIKAKTCLDNVENSDKTYKAYHHYLGKYYETFHNYLKAKENYLAATGEMGNFHADSDYLYLIRKISKSKDDDDEVIKHLEKMLERYEDDKSRRLFILLNLAIMYLFKNKNLMLAAENFLKALEIEVIEIKHFENFRMSFKDKEKYNIFDLISKNILTAVNQNNNENILKKLKNYCIGYNKKIERSNDANSLKIKFTEELLLEK</sequence>
<gene>
    <name evidence="1" type="ORF">TKK_001176</name>
</gene>
<name>A0ABD2XPK7_9HYME</name>